<dbReference type="RefSeq" id="WP_343919535.1">
    <property type="nucleotide sequence ID" value="NZ_BAAAJT010000002.1"/>
</dbReference>
<evidence type="ECO:0000313" key="4">
    <source>
        <dbReference type="Proteomes" id="UP001597351"/>
    </source>
</evidence>
<gene>
    <name evidence="3" type="ORF">ACFSDE_14240</name>
</gene>
<dbReference type="EMBL" id="JBHUGD010000003">
    <property type="protein sequence ID" value="MFD1947955.1"/>
    <property type="molecule type" value="Genomic_DNA"/>
</dbReference>
<dbReference type="SUPFAM" id="SSF52402">
    <property type="entry name" value="Adenine nucleotide alpha hydrolases-like"/>
    <property type="match status" value="2"/>
</dbReference>
<evidence type="ECO:0000313" key="3">
    <source>
        <dbReference type="EMBL" id="MFD1947955.1"/>
    </source>
</evidence>
<feature type="domain" description="UspA" evidence="2">
    <location>
        <begin position="164"/>
        <end position="288"/>
    </location>
</feature>
<dbReference type="Proteomes" id="UP001597351">
    <property type="component" value="Unassembled WGS sequence"/>
</dbReference>
<organism evidence="3 4">
    <name type="scientific">Nocardioides aestuarii</name>
    <dbReference type="NCBI Taxonomy" id="252231"/>
    <lineage>
        <taxon>Bacteria</taxon>
        <taxon>Bacillati</taxon>
        <taxon>Actinomycetota</taxon>
        <taxon>Actinomycetes</taxon>
        <taxon>Propionibacteriales</taxon>
        <taxon>Nocardioidaceae</taxon>
        <taxon>Nocardioides</taxon>
    </lineage>
</organism>
<dbReference type="Pfam" id="PF00582">
    <property type="entry name" value="Usp"/>
    <property type="match status" value="2"/>
</dbReference>
<name>A0ABW4TMP8_9ACTN</name>
<proteinExistence type="inferred from homology"/>
<dbReference type="PANTHER" id="PTHR31964:SF113">
    <property type="entry name" value="USPA DOMAIN-CONTAINING PROTEIN"/>
    <property type="match status" value="1"/>
</dbReference>
<accession>A0ABW4TMP8</accession>
<sequence>MSTLKSIVSAVPHGTVVVGVDGSPGAARALRWAAEEARDHHRPLTLVAAIVLPEKYRMGEAVMYYDEICTDVRAEAHRVLADAREVAQGIAPDVEVREVPAEADPRDVLIELTKGAATVVVGSRGRGSMRSLLLGSTSVAVARHAHCPVVVCRPAPEDATPRARVVVGVEGSERSVVTAEYAAALASYRQLPLHVVHSRWLGPLGDTIPDQGIRLAETLAGLQEKYPDVEITRENVDAAPEDRLVALSHEATAVVVGAHAGGVASEILTGSVATAVVEHARCPVVVVPHREG</sequence>
<feature type="domain" description="UspA" evidence="2">
    <location>
        <begin position="15"/>
        <end position="153"/>
    </location>
</feature>
<reference evidence="4" key="1">
    <citation type="journal article" date="2019" name="Int. J. Syst. Evol. Microbiol.">
        <title>The Global Catalogue of Microorganisms (GCM) 10K type strain sequencing project: providing services to taxonomists for standard genome sequencing and annotation.</title>
        <authorList>
            <consortium name="The Broad Institute Genomics Platform"/>
            <consortium name="The Broad Institute Genome Sequencing Center for Infectious Disease"/>
            <person name="Wu L."/>
            <person name="Ma J."/>
        </authorList>
    </citation>
    <scope>NUCLEOTIDE SEQUENCE [LARGE SCALE GENOMIC DNA]</scope>
    <source>
        <strain evidence="4">CGMCC 1.12477</strain>
    </source>
</reference>
<dbReference type="InterPro" id="IPR006015">
    <property type="entry name" value="Universal_stress_UspA"/>
</dbReference>
<dbReference type="PRINTS" id="PR01438">
    <property type="entry name" value="UNVRSLSTRESS"/>
</dbReference>
<evidence type="ECO:0000259" key="2">
    <source>
        <dbReference type="Pfam" id="PF00582"/>
    </source>
</evidence>
<protein>
    <submittedName>
        <fullName evidence="3">Universal stress protein</fullName>
    </submittedName>
</protein>
<dbReference type="InterPro" id="IPR014729">
    <property type="entry name" value="Rossmann-like_a/b/a_fold"/>
</dbReference>
<dbReference type="Gene3D" id="3.40.50.620">
    <property type="entry name" value="HUPs"/>
    <property type="match status" value="2"/>
</dbReference>
<comment type="similarity">
    <text evidence="1">Belongs to the universal stress protein A family.</text>
</comment>
<dbReference type="PANTHER" id="PTHR31964">
    <property type="entry name" value="ADENINE NUCLEOTIDE ALPHA HYDROLASES-LIKE SUPERFAMILY PROTEIN"/>
    <property type="match status" value="1"/>
</dbReference>
<keyword evidence="4" id="KW-1185">Reference proteome</keyword>
<comment type="caution">
    <text evidence="3">The sequence shown here is derived from an EMBL/GenBank/DDBJ whole genome shotgun (WGS) entry which is preliminary data.</text>
</comment>
<evidence type="ECO:0000256" key="1">
    <source>
        <dbReference type="ARBA" id="ARBA00008791"/>
    </source>
</evidence>
<dbReference type="InterPro" id="IPR006016">
    <property type="entry name" value="UspA"/>
</dbReference>